<dbReference type="Pfam" id="PF24035">
    <property type="entry name" value="DUF7344"/>
    <property type="match status" value="1"/>
</dbReference>
<evidence type="ECO:0000313" key="2">
    <source>
        <dbReference type="EMBL" id="AHG01920.1"/>
    </source>
</evidence>
<geneLocation type="plasmid" evidence="2">
    <name>unnamed</name>
</geneLocation>
<feature type="domain" description="DUF7344" evidence="1">
    <location>
        <begin position="59"/>
        <end position="136"/>
    </location>
</feature>
<name>W0JXH4_9EURY</name>
<sequence length="158" mass="18316">MWTDCFHYTPWGRTRQLDLRYVSMDKSRKLGTRDIQSIDAVSGSAGRERQISPDTVLSAVANEHRRAILDALDNASEKTLAYDVLVDRVADRVQDKDAKRESDEHRQRVRIALHHTHLPKLEEARIIDYETEMGHIQFIGGELEQKILRLVVPYDIHE</sequence>
<dbReference type="HOGENOM" id="CLU_1881012_0_0_2"/>
<dbReference type="InterPro" id="IPR055768">
    <property type="entry name" value="DUF7344"/>
</dbReference>
<reference evidence="2 3" key="1">
    <citation type="submission" date="2014-01" db="EMBL/GenBank/DDBJ databases">
        <authorList>
            <consortium name="DOE Joint Genome Institute"/>
            <person name="Anderson I."/>
            <person name="Huntemann M."/>
            <person name="Han J."/>
            <person name="Chen A."/>
            <person name="Kyrpides N."/>
            <person name="Mavromatis K."/>
            <person name="Markowitz V."/>
            <person name="Palaniappan K."/>
            <person name="Ivanova N."/>
            <person name="Schaumberg A."/>
            <person name="Pati A."/>
            <person name="Liolios K."/>
            <person name="Nordberg H.P."/>
            <person name="Cantor M.N."/>
            <person name="Hua S.X."/>
            <person name="Woyke T."/>
        </authorList>
    </citation>
    <scope>NUCLEOTIDE SEQUENCE [LARGE SCALE GENOMIC DNA]</scope>
    <source>
        <strain evidence="2 3">XH-48</strain>
        <plasmid evidence="3">2</plasmid>
    </source>
</reference>
<dbReference type="EMBL" id="CP007057">
    <property type="protein sequence ID" value="AHG01920.1"/>
    <property type="molecule type" value="Genomic_DNA"/>
</dbReference>
<dbReference type="Proteomes" id="UP000019024">
    <property type="component" value="Plasmid unnamed2"/>
</dbReference>
<dbReference type="KEGG" id="hlr:HALLA_01085"/>
<evidence type="ECO:0000313" key="3">
    <source>
        <dbReference type="Proteomes" id="UP000019024"/>
    </source>
</evidence>
<dbReference type="eggNOG" id="arCOG03828">
    <property type="taxonomic scope" value="Archaea"/>
</dbReference>
<protein>
    <recommendedName>
        <fullName evidence="1">DUF7344 domain-containing protein</fullName>
    </recommendedName>
</protein>
<dbReference type="AlphaFoldDB" id="W0JXH4"/>
<keyword evidence="3" id="KW-1185">Reference proteome</keyword>
<organism evidence="2 3">
    <name type="scientific">Halostagnicola larsenii XH-48</name>
    <dbReference type="NCBI Taxonomy" id="797299"/>
    <lineage>
        <taxon>Archaea</taxon>
        <taxon>Methanobacteriati</taxon>
        <taxon>Methanobacteriota</taxon>
        <taxon>Stenosarchaea group</taxon>
        <taxon>Halobacteria</taxon>
        <taxon>Halobacteriales</taxon>
        <taxon>Natrialbaceae</taxon>
        <taxon>Halostagnicola</taxon>
    </lineage>
</organism>
<evidence type="ECO:0000259" key="1">
    <source>
        <dbReference type="Pfam" id="PF24035"/>
    </source>
</evidence>
<gene>
    <name evidence="2" type="ORF">HALLA_01085</name>
</gene>
<keyword evidence="2" id="KW-0614">Plasmid</keyword>
<accession>W0JXH4</accession>
<proteinExistence type="predicted"/>